<sequence length="62" mass="6892">MSDDVDNINLFRNIGFMLFQQGALDTMLGSMDNGTDNQLEIPNINSRIYSPAILVIPIAIYS</sequence>
<dbReference type="AlphaFoldDB" id="A0A223E3E3"/>
<dbReference type="Proteomes" id="UP000214606">
    <property type="component" value="Chromosome"/>
</dbReference>
<gene>
    <name evidence="1" type="ORF">AP3564_04690</name>
</gene>
<dbReference type="KEGG" id="apak:AP3564_04690"/>
<dbReference type="EMBL" id="CP017703">
    <property type="protein sequence ID" value="ASS89645.1"/>
    <property type="molecule type" value="Genomic_DNA"/>
</dbReference>
<evidence type="ECO:0000313" key="1">
    <source>
        <dbReference type="EMBL" id="ASS89645.1"/>
    </source>
</evidence>
<organism evidence="1 2">
    <name type="scientific">Aeribacillus pallidus</name>
    <dbReference type="NCBI Taxonomy" id="33936"/>
    <lineage>
        <taxon>Bacteria</taxon>
        <taxon>Bacillati</taxon>
        <taxon>Bacillota</taxon>
        <taxon>Bacilli</taxon>
        <taxon>Bacillales</taxon>
        <taxon>Bacillaceae</taxon>
        <taxon>Aeribacillus</taxon>
    </lineage>
</organism>
<protein>
    <submittedName>
        <fullName evidence="1">Uncharacterized protein</fullName>
    </submittedName>
</protein>
<name>A0A223E3E3_9BACI</name>
<proteinExistence type="predicted"/>
<evidence type="ECO:0000313" key="2">
    <source>
        <dbReference type="Proteomes" id="UP000214606"/>
    </source>
</evidence>
<reference evidence="1 2" key="1">
    <citation type="submission" date="2016-10" db="EMBL/GenBank/DDBJ databases">
        <title>The whole genome sequencing and assembly of Aeribacillus pallidus KCTC3564 strain.</title>
        <authorList>
            <person name="Lee Y.-J."/>
            <person name="Park M.-K."/>
            <person name="Yi H."/>
            <person name="Bahn Y.-S."/>
            <person name="Kim J.F."/>
            <person name="Lee D.-W."/>
        </authorList>
    </citation>
    <scope>NUCLEOTIDE SEQUENCE [LARGE SCALE GENOMIC DNA]</scope>
    <source>
        <strain evidence="1 2">KCTC3564</strain>
    </source>
</reference>
<accession>A0A223E3E3</accession>